<dbReference type="Proteomes" id="UP000181790">
    <property type="component" value="Unassembled WGS sequence"/>
</dbReference>
<dbReference type="RefSeq" id="WP_071502166.1">
    <property type="nucleotide sequence ID" value="NZ_MORL01000002.1"/>
</dbReference>
<keyword evidence="1" id="KW-0732">Signal</keyword>
<gene>
    <name evidence="2" type="ORF">BLX24_05985</name>
</gene>
<keyword evidence="3" id="KW-1185">Reference proteome</keyword>
<feature type="signal peptide" evidence="1">
    <location>
        <begin position="1"/>
        <end position="20"/>
    </location>
</feature>
<comment type="caution">
    <text evidence="2">The sequence shown here is derived from an EMBL/GenBank/DDBJ whole genome shotgun (WGS) entry which is preliminary data.</text>
</comment>
<name>A0A1S2VNM7_9BACT</name>
<evidence type="ECO:0000256" key="1">
    <source>
        <dbReference type="SAM" id="SignalP"/>
    </source>
</evidence>
<dbReference type="AlphaFoldDB" id="A0A1S2VNM7"/>
<organism evidence="2 3">
    <name type="scientific">Arsenicibacter rosenii</name>
    <dbReference type="NCBI Taxonomy" id="1750698"/>
    <lineage>
        <taxon>Bacteria</taxon>
        <taxon>Pseudomonadati</taxon>
        <taxon>Bacteroidota</taxon>
        <taxon>Cytophagia</taxon>
        <taxon>Cytophagales</taxon>
        <taxon>Spirosomataceae</taxon>
        <taxon>Arsenicibacter</taxon>
    </lineage>
</organism>
<dbReference type="EMBL" id="MORL01000002">
    <property type="protein sequence ID" value="OIN60373.1"/>
    <property type="molecule type" value="Genomic_DNA"/>
</dbReference>
<evidence type="ECO:0000313" key="2">
    <source>
        <dbReference type="EMBL" id="OIN60373.1"/>
    </source>
</evidence>
<sequence>MKKTALSLFLLAGLAAPLFAQTPDCPKDKCKSGSGCCKTQCAEAKACEGAAKVTAVSQKSAGACCTKQTDKAMTKAATKKAVVKPGTLVALAAK</sequence>
<proteinExistence type="predicted"/>
<evidence type="ECO:0000313" key="3">
    <source>
        <dbReference type="Proteomes" id="UP000181790"/>
    </source>
</evidence>
<accession>A0A1S2VNM7</accession>
<protein>
    <submittedName>
        <fullName evidence="2">Uncharacterized protein</fullName>
    </submittedName>
</protein>
<reference evidence="2 3" key="1">
    <citation type="submission" date="2016-10" db="EMBL/GenBank/DDBJ databases">
        <title>Arsenicibacter rosenii gen. nov., sp. nov., an efficient arsenic-methylating bacterium isolated from an arsenic-contaminated paddy soil.</title>
        <authorList>
            <person name="Huang K."/>
        </authorList>
    </citation>
    <scope>NUCLEOTIDE SEQUENCE [LARGE SCALE GENOMIC DNA]</scope>
    <source>
        <strain evidence="2 3">SM-1</strain>
    </source>
</reference>
<feature type="chain" id="PRO_5010171462" evidence="1">
    <location>
        <begin position="21"/>
        <end position="94"/>
    </location>
</feature>